<accession>A0AAE3P581</accession>
<dbReference type="NCBIfam" id="TIGR00362">
    <property type="entry name" value="DnaA"/>
    <property type="match status" value="1"/>
</dbReference>
<evidence type="ECO:0000256" key="5">
    <source>
        <dbReference type="ARBA" id="ARBA00022840"/>
    </source>
</evidence>
<dbReference type="InterPro" id="IPR020591">
    <property type="entry name" value="Chromosome_initiator_DnaA-like"/>
</dbReference>
<comment type="subcellular location">
    <subcellularLocation>
        <location evidence="8">Cytoplasm</location>
    </subcellularLocation>
</comment>
<dbReference type="InterPro" id="IPR027417">
    <property type="entry name" value="P-loop_NTPase"/>
</dbReference>
<feature type="binding site" evidence="8">
    <location>
        <position position="139"/>
    </location>
    <ligand>
        <name>ATP</name>
        <dbReference type="ChEBI" id="CHEBI:30616"/>
    </ligand>
</feature>
<dbReference type="Gene3D" id="1.10.1750.10">
    <property type="match status" value="1"/>
</dbReference>
<dbReference type="AlphaFoldDB" id="A0AAE3P581"/>
<dbReference type="InterPro" id="IPR013317">
    <property type="entry name" value="DnaA_dom"/>
</dbReference>
<keyword evidence="4 8" id="KW-0547">Nucleotide-binding</keyword>
<evidence type="ECO:0000259" key="12">
    <source>
        <dbReference type="SMART" id="SM00382"/>
    </source>
</evidence>
<dbReference type="InterPro" id="IPR024633">
    <property type="entry name" value="DnaA_N_dom"/>
</dbReference>
<keyword evidence="5 8" id="KW-0067">ATP-binding</keyword>
<comment type="caution">
    <text evidence="14">The sequence shown here is derived from an EMBL/GenBank/DDBJ whole genome shotgun (WGS) entry which is preliminary data.</text>
</comment>
<dbReference type="Proteomes" id="UP001144110">
    <property type="component" value="Unassembled WGS sequence"/>
</dbReference>
<feature type="binding site" evidence="8">
    <location>
        <position position="143"/>
    </location>
    <ligand>
        <name>ATP</name>
        <dbReference type="ChEBI" id="CHEBI:30616"/>
    </ligand>
</feature>
<evidence type="ECO:0000256" key="9">
    <source>
        <dbReference type="NCBIfam" id="TIGR00362"/>
    </source>
</evidence>
<dbReference type="PRINTS" id="PR00051">
    <property type="entry name" value="DNAA"/>
</dbReference>
<dbReference type="GO" id="GO:0006275">
    <property type="term" value="P:regulation of DNA replication"/>
    <property type="evidence" value="ECO:0007669"/>
    <property type="project" value="UniProtKB-UniRule"/>
</dbReference>
<keyword evidence="7 8" id="KW-0238">DNA-binding</keyword>
<dbReference type="Gene3D" id="1.10.8.60">
    <property type="match status" value="1"/>
</dbReference>
<dbReference type="Gene3D" id="3.40.50.300">
    <property type="entry name" value="P-loop containing nucleotide triphosphate hydrolases"/>
    <property type="match status" value="1"/>
</dbReference>
<dbReference type="InterPro" id="IPR010921">
    <property type="entry name" value="Trp_repressor/repl_initiator"/>
</dbReference>
<name>A0AAE3P581_9BACT</name>
<dbReference type="GO" id="GO:0005524">
    <property type="term" value="F:ATP binding"/>
    <property type="evidence" value="ECO:0007669"/>
    <property type="project" value="UniProtKB-UniRule"/>
</dbReference>
<dbReference type="Pfam" id="PF08299">
    <property type="entry name" value="Bac_DnaA_C"/>
    <property type="match status" value="1"/>
</dbReference>
<dbReference type="CDD" id="cd06571">
    <property type="entry name" value="Bac_DnaA_C"/>
    <property type="match status" value="1"/>
</dbReference>
<evidence type="ECO:0000256" key="1">
    <source>
        <dbReference type="ARBA" id="ARBA00006583"/>
    </source>
</evidence>
<comment type="caution">
    <text evidence="8">Lacks conserved residue(s) required for the propagation of feature annotation.</text>
</comment>
<dbReference type="Pfam" id="PF11638">
    <property type="entry name" value="DnaA_N"/>
    <property type="match status" value="1"/>
</dbReference>
<feature type="binding site" evidence="8">
    <location>
        <position position="141"/>
    </location>
    <ligand>
        <name>ATP</name>
        <dbReference type="ChEBI" id="CHEBI:30616"/>
    </ligand>
</feature>
<dbReference type="GO" id="GO:0008289">
    <property type="term" value="F:lipid binding"/>
    <property type="evidence" value="ECO:0007669"/>
    <property type="project" value="UniProtKB-KW"/>
</dbReference>
<dbReference type="SUPFAM" id="SSF48295">
    <property type="entry name" value="TrpR-like"/>
    <property type="match status" value="1"/>
</dbReference>
<dbReference type="PANTHER" id="PTHR30050:SF2">
    <property type="entry name" value="CHROMOSOMAL REPLICATION INITIATOR PROTEIN DNAA"/>
    <property type="match status" value="1"/>
</dbReference>
<evidence type="ECO:0000256" key="3">
    <source>
        <dbReference type="ARBA" id="ARBA00022705"/>
    </source>
</evidence>
<evidence type="ECO:0000256" key="4">
    <source>
        <dbReference type="ARBA" id="ARBA00022741"/>
    </source>
</evidence>
<dbReference type="EMBL" id="JAPHEG010000003">
    <property type="protein sequence ID" value="MDF2953568.1"/>
    <property type="molecule type" value="Genomic_DNA"/>
</dbReference>
<protein>
    <recommendedName>
        <fullName evidence="8 9">Chromosomal replication initiator protein DnaA</fullName>
    </recommendedName>
</protein>
<sequence>MNSNWKKIKGRIKELLPESIFKVWFSSLKGEVSEDKLIVEVPNEFTKKWLEDNYKDVIKQVLEEFGLRSINFFVSENPQAEQLIIPYNPVPVIGRKFCPRYTFEDFVVGKCNEFAFNVCYQIAEEKPKGYLVYLYGNFGLGKTHLTQAVGNGLISRGFERVYYLTAQDFLSYMMKYLRSGMIESFKEKIRHECEVLLLEEIHFLSGKEYTQSELTFLLDYLLDQGKTVVFTSLKLPQEIQKMDTSLRSRLSSGLLIRLNAPDFATRKKIIRYKAKKQGYEFPYEVVEYLARQIRGDVRQLESAVLGLIARSTLLKEPITLSLAKELVSEIGIKEDSNQVEMIIETTCKFFGISREDLFSSSRKKMLSLSRKIVMYFLRHFLNKSLKEISEIFKKEHSTIIYNLKSLENKLRKDVSLKIKVDYLQNEISKELSDQSSGVEYIEINESKTSI</sequence>
<keyword evidence="6 8" id="KW-0446">Lipid-binding</keyword>
<keyword evidence="3 8" id="KW-0235">DNA replication</keyword>
<dbReference type="GO" id="GO:0003688">
    <property type="term" value="F:DNA replication origin binding"/>
    <property type="evidence" value="ECO:0007669"/>
    <property type="project" value="UniProtKB-UniRule"/>
</dbReference>
<dbReference type="InterPro" id="IPR001957">
    <property type="entry name" value="Chromosome_initiator_DnaA"/>
</dbReference>
<keyword evidence="2 8" id="KW-0963">Cytoplasm</keyword>
<dbReference type="PANTHER" id="PTHR30050">
    <property type="entry name" value="CHROMOSOMAL REPLICATION INITIATOR PROTEIN DNAA"/>
    <property type="match status" value="1"/>
</dbReference>
<feature type="region of interest" description="Domain I, interacts with DnaA modulators" evidence="8">
    <location>
        <begin position="1"/>
        <end position="78"/>
    </location>
</feature>
<feature type="domain" description="AAA+ ATPase" evidence="12">
    <location>
        <begin position="128"/>
        <end position="258"/>
    </location>
</feature>
<evidence type="ECO:0000256" key="11">
    <source>
        <dbReference type="RuleBase" id="RU004227"/>
    </source>
</evidence>
<evidence type="ECO:0000313" key="14">
    <source>
        <dbReference type="EMBL" id="MDF2953568.1"/>
    </source>
</evidence>
<dbReference type="CDD" id="cd00009">
    <property type="entry name" value="AAA"/>
    <property type="match status" value="1"/>
</dbReference>
<evidence type="ECO:0000256" key="7">
    <source>
        <dbReference type="ARBA" id="ARBA00023125"/>
    </source>
</evidence>
<feature type="binding site" evidence="8">
    <location>
        <position position="142"/>
    </location>
    <ligand>
        <name>ATP</name>
        <dbReference type="ChEBI" id="CHEBI:30616"/>
    </ligand>
</feature>
<dbReference type="InterPro" id="IPR003593">
    <property type="entry name" value="AAA+_ATPase"/>
</dbReference>
<dbReference type="HAMAP" id="MF_00377">
    <property type="entry name" value="DnaA_bact"/>
    <property type="match status" value="1"/>
</dbReference>
<dbReference type="GO" id="GO:0006270">
    <property type="term" value="P:DNA replication initiation"/>
    <property type="evidence" value="ECO:0007669"/>
    <property type="project" value="UniProtKB-UniRule"/>
</dbReference>
<dbReference type="SUPFAM" id="SSF52540">
    <property type="entry name" value="P-loop containing nucleoside triphosphate hydrolases"/>
    <property type="match status" value="1"/>
</dbReference>
<evidence type="ECO:0000313" key="15">
    <source>
        <dbReference type="Proteomes" id="UP001144110"/>
    </source>
</evidence>
<proteinExistence type="inferred from homology"/>
<dbReference type="SMART" id="SM00382">
    <property type="entry name" value="AAA"/>
    <property type="match status" value="1"/>
</dbReference>
<evidence type="ECO:0000256" key="10">
    <source>
        <dbReference type="RuleBase" id="RU000577"/>
    </source>
</evidence>
<dbReference type="InterPro" id="IPR038454">
    <property type="entry name" value="DnaA_N_sf"/>
</dbReference>
<evidence type="ECO:0000256" key="6">
    <source>
        <dbReference type="ARBA" id="ARBA00023121"/>
    </source>
</evidence>
<feature type="region of interest" description="Domain IV, binds dsDNA" evidence="8">
    <location>
        <begin position="312"/>
        <end position="450"/>
    </location>
</feature>
<comment type="domain">
    <text evidence="8">Domain I is involved in oligomerization and binding regulators, domain II is flexibile and of varying length in different bacteria, domain III forms the AAA+ region, while domain IV binds dsDNA.</text>
</comment>
<dbReference type="SMART" id="SM00760">
    <property type="entry name" value="Bac_DnaA_C"/>
    <property type="match status" value="1"/>
</dbReference>
<gene>
    <name evidence="8" type="primary">dnaA</name>
    <name evidence="14" type="ORF">OD816_000813</name>
</gene>
<dbReference type="GO" id="GO:0005737">
    <property type="term" value="C:cytoplasm"/>
    <property type="evidence" value="ECO:0007669"/>
    <property type="project" value="UniProtKB-SubCell"/>
</dbReference>
<evidence type="ECO:0000259" key="13">
    <source>
        <dbReference type="SMART" id="SM00760"/>
    </source>
</evidence>
<comment type="function">
    <text evidence="8 10">Plays an essential role in the initiation and regulation of chromosomal replication. ATP-DnaA binds to the origin of replication (oriC) to initiate formation of the DNA replication initiation complex once per cell cycle. Binds the DnaA box (a 9 base pair repeat at the origin) and separates the double-stranded (ds)DNA. Forms a right-handed helical filament on oriC DNA; dsDNA binds to the exterior of the filament while single-stranded (ss)DNA is stabiized in the filament's interior. The ATP-DnaA-oriC complex binds and stabilizes one strand of the AT-rich DNA unwinding element (DUE), permitting loading of DNA polymerase. After initiation quickly degrades to an ADP-DnaA complex that is not apt for DNA replication. Binds acidic phospholipids.</text>
</comment>
<comment type="similarity">
    <text evidence="1 8 11">Belongs to the DnaA family.</text>
</comment>
<comment type="subunit">
    <text evidence="8">Oligomerizes as a right-handed, spiral filament on DNA at oriC.</text>
</comment>
<dbReference type="InterPro" id="IPR013159">
    <property type="entry name" value="DnaA_C"/>
</dbReference>
<evidence type="ECO:0000256" key="8">
    <source>
        <dbReference type="HAMAP-Rule" id="MF_00377"/>
    </source>
</evidence>
<dbReference type="Gene3D" id="3.30.300.180">
    <property type="match status" value="1"/>
</dbReference>
<feature type="domain" description="Chromosomal replication initiator DnaA C-terminal" evidence="13">
    <location>
        <begin position="338"/>
        <end position="406"/>
    </location>
</feature>
<reference evidence="14" key="1">
    <citation type="submission" date="2022-11" db="EMBL/GenBank/DDBJ databases">
        <title>Candidatus Alkanophaga archaea from heated hydrothermal vent sediment oxidize petroleum alkanes.</title>
        <authorList>
            <person name="Zehnle H."/>
            <person name="Laso-Perez R."/>
            <person name="Lipp J."/>
            <person name="Teske A."/>
            <person name="Wegener G."/>
        </authorList>
    </citation>
    <scope>NUCLEOTIDE SEQUENCE</scope>
    <source>
        <strain evidence="14">MCA70</strain>
    </source>
</reference>
<dbReference type="GO" id="GO:0005886">
    <property type="term" value="C:plasma membrane"/>
    <property type="evidence" value="ECO:0007669"/>
    <property type="project" value="TreeGrafter"/>
</dbReference>
<organism evidence="14 15">
    <name type="scientific">Candidatus Thermodesulfobacterium syntrophicum</name>
    <dbReference type="NCBI Taxonomy" id="3060442"/>
    <lineage>
        <taxon>Bacteria</taxon>
        <taxon>Pseudomonadati</taxon>
        <taxon>Thermodesulfobacteriota</taxon>
        <taxon>Thermodesulfobacteria</taxon>
        <taxon>Thermodesulfobacteriales</taxon>
        <taxon>Thermodesulfobacteriaceae</taxon>
        <taxon>Thermodesulfobacterium</taxon>
    </lineage>
</organism>
<evidence type="ECO:0000256" key="2">
    <source>
        <dbReference type="ARBA" id="ARBA00022490"/>
    </source>
</evidence>
<dbReference type="Pfam" id="PF00308">
    <property type="entry name" value="Bac_DnaA"/>
    <property type="match status" value="1"/>
</dbReference>